<accession>A0A8B7BXY0</accession>
<dbReference type="Pfam" id="PF14432">
    <property type="entry name" value="DYW_deaminase"/>
    <property type="match status" value="1"/>
</dbReference>
<feature type="repeat" description="PPR" evidence="2">
    <location>
        <begin position="196"/>
        <end position="230"/>
    </location>
</feature>
<feature type="repeat" description="PPR" evidence="2">
    <location>
        <begin position="94"/>
        <end position="128"/>
    </location>
</feature>
<dbReference type="FunFam" id="1.25.40.10:FF:000344">
    <property type="entry name" value="Pentatricopeptide repeat-containing protein"/>
    <property type="match status" value="1"/>
</dbReference>
<evidence type="ECO:0000259" key="4">
    <source>
        <dbReference type="Pfam" id="PF14432"/>
    </source>
</evidence>
<reference evidence="5" key="1">
    <citation type="journal article" date="2019" name="Nat. Commun.">
        <title>Genome-wide association mapping of date palm fruit traits.</title>
        <authorList>
            <person name="Hazzouri K.M."/>
            <person name="Gros-Balthazard M."/>
            <person name="Flowers J.M."/>
            <person name="Copetti D."/>
            <person name="Lemansour A."/>
            <person name="Lebrun M."/>
            <person name="Masmoudi K."/>
            <person name="Ferrand S."/>
            <person name="Dhar M.I."/>
            <person name="Fresquez Z.A."/>
            <person name="Rosas U."/>
            <person name="Zhang J."/>
            <person name="Talag J."/>
            <person name="Lee S."/>
            <person name="Kudrna D."/>
            <person name="Powell R.F."/>
            <person name="Leitch I.J."/>
            <person name="Krueger R.R."/>
            <person name="Wing R.A."/>
            <person name="Amiri K.M.A."/>
            <person name="Purugganan M.D."/>
        </authorList>
    </citation>
    <scope>NUCLEOTIDE SEQUENCE [LARGE SCALE GENOMIC DNA]</scope>
    <source>
        <strain evidence="5">cv. Khalas</strain>
    </source>
</reference>
<reference evidence="6" key="2">
    <citation type="submission" date="2025-08" db="UniProtKB">
        <authorList>
            <consortium name="RefSeq"/>
        </authorList>
    </citation>
    <scope>IDENTIFICATION</scope>
    <source>
        <tissue evidence="6">Young leaves</tissue>
    </source>
</reference>
<dbReference type="SUPFAM" id="SSF48452">
    <property type="entry name" value="TPR-like"/>
    <property type="match status" value="1"/>
</dbReference>
<sequence length="703" mass="78178">MAAALHLSAVNSTPPDTSIPSTILKPSKLSPPIPPSLLLQRVTGPKSLKQIHAQIIKSRCTQALQVQIKLISLYSLFNQMDSAELCFQRIPSKLQFAYNAMIRGYSTHGFPEKALLLYSQMLYSHSPPPDKFTFPFILKACAALSALSEAREAHGRIIKTGLTPDVHISTALVDFYMKLCEVGIARQVFDNIPLKNTVCWNALIAGYAHNELDVEAVDAFKWMIELGFQPSSSTMVSVLPAVGRLGDLEEGKLMHKLIIEKGIEIKESVINSLIAMYGKCGETETARRLFDEMLEKTAVSWTVMISTYARNGKFAEALELFICMQAHGVKPTAVTVASILPACADMMHIKLGMKVHGYSIKNGFDLDIIMSTALVDMYAKCGCIAEARCVFDEMPERNIVSWNAMINAFGLHGQVMDALEWFALMQLDGMKPNGSTFVSLISACSHAGMVAEGLECFKSMSKDYDLVPETKHYACVVDLLGRAGRLKEAFEFIKAMPSEPDDSAWGALLGACRIHKDVELGRMAALKALELKPREPGYYVLLTNIYAGSGRWADAQKLREVMKEKKILKEAGCSSIENGGIVHSFVVGDSKHPEWKKIYKKMEEIEEKLKEEGYVPDTSLVLHEEIEKSERLAIHSERIALAFGLLKIPDGIPIKITKNLRVCADCHSAFKHASRIYKREIILRDLRRFHRFGSGNCSCKDCW</sequence>
<dbReference type="GO" id="GO:0008270">
    <property type="term" value="F:zinc ion binding"/>
    <property type="evidence" value="ECO:0007669"/>
    <property type="project" value="InterPro"/>
</dbReference>
<name>A0A8B7BXY0_PHODC</name>
<evidence type="ECO:0000313" key="5">
    <source>
        <dbReference type="Proteomes" id="UP000228380"/>
    </source>
</evidence>
<feature type="repeat" description="PPR" evidence="2">
    <location>
        <begin position="398"/>
        <end position="432"/>
    </location>
</feature>
<organism evidence="5 6">
    <name type="scientific">Phoenix dactylifera</name>
    <name type="common">Date palm</name>
    <dbReference type="NCBI Taxonomy" id="42345"/>
    <lineage>
        <taxon>Eukaryota</taxon>
        <taxon>Viridiplantae</taxon>
        <taxon>Streptophyta</taxon>
        <taxon>Embryophyta</taxon>
        <taxon>Tracheophyta</taxon>
        <taxon>Spermatophyta</taxon>
        <taxon>Magnoliopsida</taxon>
        <taxon>Liliopsida</taxon>
        <taxon>Arecaceae</taxon>
        <taxon>Coryphoideae</taxon>
        <taxon>Phoeniceae</taxon>
        <taxon>Phoenix</taxon>
    </lineage>
</organism>
<dbReference type="Pfam" id="PF13041">
    <property type="entry name" value="PPR_2"/>
    <property type="match status" value="2"/>
</dbReference>
<gene>
    <name evidence="6" type="primary">LOC103705633</name>
</gene>
<feature type="repeat" description="PPR" evidence="2">
    <location>
        <begin position="266"/>
        <end position="296"/>
    </location>
</feature>
<dbReference type="InterPro" id="IPR046960">
    <property type="entry name" value="PPR_At4g14850-like_plant"/>
</dbReference>
<evidence type="ECO:0000256" key="2">
    <source>
        <dbReference type="PROSITE-ProRule" id="PRU00708"/>
    </source>
</evidence>
<evidence type="ECO:0000313" key="6">
    <source>
        <dbReference type="RefSeq" id="XP_008787659.3"/>
    </source>
</evidence>
<dbReference type="PROSITE" id="PS51375">
    <property type="entry name" value="PPR"/>
    <property type="match status" value="6"/>
</dbReference>
<dbReference type="Gene3D" id="1.25.40.10">
    <property type="entry name" value="Tetratricopeptide repeat domain"/>
    <property type="match status" value="4"/>
</dbReference>
<feature type="compositionally biased region" description="Polar residues" evidence="3">
    <location>
        <begin position="9"/>
        <end position="21"/>
    </location>
</feature>
<dbReference type="GO" id="GO:0003723">
    <property type="term" value="F:RNA binding"/>
    <property type="evidence" value="ECO:0007669"/>
    <property type="project" value="InterPro"/>
</dbReference>
<dbReference type="KEGG" id="pda:103705633"/>
<dbReference type="NCBIfam" id="TIGR00756">
    <property type="entry name" value="PPR"/>
    <property type="match status" value="6"/>
</dbReference>
<keyword evidence="5" id="KW-1185">Reference proteome</keyword>
<dbReference type="InterPro" id="IPR011990">
    <property type="entry name" value="TPR-like_helical_dom_sf"/>
</dbReference>
<dbReference type="InterPro" id="IPR002885">
    <property type="entry name" value="PPR_rpt"/>
</dbReference>
<dbReference type="FunFam" id="1.25.40.10:FF:000366">
    <property type="entry name" value="Pentatricopeptide (PPR) repeat-containing protein"/>
    <property type="match status" value="1"/>
</dbReference>
<dbReference type="Pfam" id="PF20431">
    <property type="entry name" value="E_motif"/>
    <property type="match status" value="1"/>
</dbReference>
<dbReference type="GO" id="GO:0009451">
    <property type="term" value="P:RNA modification"/>
    <property type="evidence" value="ECO:0007669"/>
    <property type="project" value="InterPro"/>
</dbReference>
<dbReference type="OrthoDB" id="185373at2759"/>
<feature type="region of interest" description="Disordered" evidence="3">
    <location>
        <begin position="6"/>
        <end position="27"/>
    </location>
</feature>
<feature type="repeat" description="PPR" evidence="2">
    <location>
        <begin position="297"/>
        <end position="331"/>
    </location>
</feature>
<proteinExistence type="predicted"/>
<protein>
    <submittedName>
        <fullName evidence="6">Pentatricopeptide repeat-containing protein At3g11460, mitochondrial</fullName>
    </submittedName>
</protein>
<dbReference type="GeneID" id="103705633"/>
<dbReference type="AlphaFoldDB" id="A0A8B7BXY0"/>
<dbReference type="FunFam" id="1.25.40.10:FF:000031">
    <property type="entry name" value="Pentatricopeptide repeat-containing protein mitochondrial"/>
    <property type="match status" value="2"/>
</dbReference>
<dbReference type="RefSeq" id="XP_008787659.3">
    <property type="nucleotide sequence ID" value="XM_008789437.3"/>
</dbReference>
<feature type="repeat" description="PPR" evidence="2">
    <location>
        <begin position="367"/>
        <end position="397"/>
    </location>
</feature>
<dbReference type="InterPro" id="IPR032867">
    <property type="entry name" value="DYW_dom"/>
</dbReference>
<dbReference type="PANTHER" id="PTHR47926">
    <property type="entry name" value="PENTATRICOPEPTIDE REPEAT-CONTAINING PROTEIN"/>
    <property type="match status" value="1"/>
</dbReference>
<dbReference type="PANTHER" id="PTHR47926:SF347">
    <property type="entry name" value="PENTATRICOPEPTIDE REPEAT-CONTAINING PROTEIN"/>
    <property type="match status" value="1"/>
</dbReference>
<dbReference type="Pfam" id="PF01535">
    <property type="entry name" value="PPR"/>
    <property type="match status" value="4"/>
</dbReference>
<evidence type="ECO:0000256" key="3">
    <source>
        <dbReference type="SAM" id="MobiDB-lite"/>
    </source>
</evidence>
<evidence type="ECO:0000256" key="1">
    <source>
        <dbReference type="ARBA" id="ARBA00022737"/>
    </source>
</evidence>
<dbReference type="InterPro" id="IPR046848">
    <property type="entry name" value="E_motif"/>
</dbReference>
<keyword evidence="1" id="KW-0677">Repeat</keyword>
<dbReference type="Proteomes" id="UP000228380">
    <property type="component" value="Chromosome 14"/>
</dbReference>
<feature type="domain" description="DYW" evidence="4">
    <location>
        <begin position="613"/>
        <end position="703"/>
    </location>
</feature>